<evidence type="ECO:0000256" key="1">
    <source>
        <dbReference type="ARBA" id="ARBA00022723"/>
    </source>
</evidence>
<evidence type="ECO:0000313" key="6">
    <source>
        <dbReference type="Proteomes" id="UP000504637"/>
    </source>
</evidence>
<keyword evidence="6" id="KW-1185">Reference proteome</keyword>
<evidence type="ECO:0000259" key="5">
    <source>
        <dbReference type="Pfam" id="PF01485"/>
    </source>
</evidence>
<keyword evidence="4" id="KW-0862">Zinc</keyword>
<dbReference type="RefSeq" id="XP_033455014.1">
    <property type="nucleotide sequence ID" value="XM_033602060.1"/>
</dbReference>
<dbReference type="Gene3D" id="1.20.120.1750">
    <property type="match status" value="1"/>
</dbReference>
<evidence type="ECO:0000256" key="4">
    <source>
        <dbReference type="ARBA" id="ARBA00022833"/>
    </source>
</evidence>
<evidence type="ECO:0000256" key="3">
    <source>
        <dbReference type="ARBA" id="ARBA00022786"/>
    </source>
</evidence>
<gene>
    <name evidence="7" type="ORF">K489DRAFT_328468</name>
</gene>
<keyword evidence="3" id="KW-0833">Ubl conjugation pathway</keyword>
<reference evidence="7" key="3">
    <citation type="submission" date="2025-08" db="UniProtKB">
        <authorList>
            <consortium name="RefSeq"/>
        </authorList>
    </citation>
    <scope>IDENTIFICATION</scope>
    <source>
        <strain evidence="7">CBS 342.82</strain>
    </source>
</reference>
<dbReference type="InterPro" id="IPR002867">
    <property type="entry name" value="IBR_dom"/>
</dbReference>
<dbReference type="AlphaFoldDB" id="A0A6J3LQS6"/>
<dbReference type="GO" id="GO:0008270">
    <property type="term" value="F:zinc ion binding"/>
    <property type="evidence" value="ECO:0007669"/>
    <property type="project" value="UniProtKB-KW"/>
</dbReference>
<dbReference type="OrthoDB" id="9977870at2759"/>
<feature type="non-terminal residue" evidence="7">
    <location>
        <position position="1"/>
    </location>
</feature>
<organism evidence="7">
    <name type="scientific">Dissoconium aciculare CBS 342.82</name>
    <dbReference type="NCBI Taxonomy" id="1314786"/>
    <lineage>
        <taxon>Eukaryota</taxon>
        <taxon>Fungi</taxon>
        <taxon>Dikarya</taxon>
        <taxon>Ascomycota</taxon>
        <taxon>Pezizomycotina</taxon>
        <taxon>Dothideomycetes</taxon>
        <taxon>Dothideomycetidae</taxon>
        <taxon>Mycosphaerellales</taxon>
        <taxon>Dissoconiaceae</taxon>
        <taxon>Dissoconium</taxon>
    </lineage>
</organism>
<evidence type="ECO:0000313" key="7">
    <source>
        <dbReference type="RefSeq" id="XP_033455014.1"/>
    </source>
</evidence>
<sequence length="174" mass="19946">LFAMDVKAEALFPPQRGGIEIPLTQVWQSLSSDLAKSFEVGYTELRTKDRMYCYDQSRSIFTPSTCISDGQVACPKSCRTTRVICTSRSHTGDCIANDALQRLIGTPTSEQWQRCFKCKRFLELLRDCNDMTLLTLLLFYRCPCGAQFCYICGYKWHACPCPQRDKHRLYDIAP</sequence>
<protein>
    <recommendedName>
        <fullName evidence="5">IBR domain-containing protein</fullName>
    </recommendedName>
</protein>
<name>A0A6J3LQS6_9PEZI</name>
<dbReference type="SUPFAM" id="SSF57850">
    <property type="entry name" value="RING/U-box"/>
    <property type="match status" value="1"/>
</dbReference>
<reference evidence="7" key="1">
    <citation type="submission" date="2020-01" db="EMBL/GenBank/DDBJ databases">
        <authorList>
            <consortium name="DOE Joint Genome Institute"/>
            <person name="Haridas S."/>
            <person name="Albert R."/>
            <person name="Binder M."/>
            <person name="Bloem J."/>
            <person name="Labutti K."/>
            <person name="Salamov A."/>
            <person name="Andreopoulos B."/>
            <person name="Baker S.E."/>
            <person name="Barry K."/>
            <person name="Bills G."/>
            <person name="Bluhm B.H."/>
            <person name="Cannon C."/>
            <person name="Castanera R."/>
            <person name="Culley D.E."/>
            <person name="Daum C."/>
            <person name="Ezra D."/>
            <person name="Gonzalez J.B."/>
            <person name="Henrissat B."/>
            <person name="Kuo A."/>
            <person name="Liang C."/>
            <person name="Lipzen A."/>
            <person name="Lutzoni F."/>
            <person name="Magnuson J."/>
            <person name="Mondo S."/>
            <person name="Nolan M."/>
            <person name="Ohm R."/>
            <person name="Pangilinan J."/>
            <person name="Park H.-J."/>
            <person name="Ramirez L."/>
            <person name="Alfaro M."/>
            <person name="Sun H."/>
            <person name="Tritt A."/>
            <person name="Yoshinaga Y."/>
            <person name="Zwiers L.-H."/>
            <person name="Turgeon B.G."/>
            <person name="Goodwin S.B."/>
            <person name="Spatafora J.W."/>
            <person name="Crous P.W."/>
            <person name="Grigoriev I.V."/>
        </authorList>
    </citation>
    <scope>NUCLEOTIDE SEQUENCE</scope>
    <source>
        <strain evidence="7">CBS 342.82</strain>
    </source>
</reference>
<accession>A0A6J3LQS6</accession>
<dbReference type="Proteomes" id="UP000504637">
    <property type="component" value="Unplaced"/>
</dbReference>
<dbReference type="Pfam" id="PF01485">
    <property type="entry name" value="IBR"/>
    <property type="match status" value="1"/>
</dbReference>
<dbReference type="GeneID" id="54359860"/>
<feature type="domain" description="IBR" evidence="5">
    <location>
        <begin position="109"/>
        <end position="161"/>
    </location>
</feature>
<keyword evidence="2" id="KW-0863">Zinc-finger</keyword>
<proteinExistence type="predicted"/>
<keyword evidence="1" id="KW-0479">Metal-binding</keyword>
<reference evidence="7" key="2">
    <citation type="submission" date="2020-04" db="EMBL/GenBank/DDBJ databases">
        <authorList>
            <consortium name="NCBI Genome Project"/>
        </authorList>
    </citation>
    <scope>NUCLEOTIDE SEQUENCE</scope>
    <source>
        <strain evidence="7">CBS 342.82</strain>
    </source>
</reference>
<evidence type="ECO:0000256" key="2">
    <source>
        <dbReference type="ARBA" id="ARBA00022771"/>
    </source>
</evidence>